<evidence type="ECO:0000313" key="3">
    <source>
        <dbReference type="Proteomes" id="UP000325433"/>
    </source>
</evidence>
<feature type="region of interest" description="Disordered" evidence="1">
    <location>
        <begin position="1"/>
        <end position="67"/>
    </location>
</feature>
<organism evidence="2 3">
    <name type="scientific">Aspergillus transmontanensis</name>
    <dbReference type="NCBI Taxonomy" id="1034304"/>
    <lineage>
        <taxon>Eukaryota</taxon>
        <taxon>Fungi</taxon>
        <taxon>Dikarya</taxon>
        <taxon>Ascomycota</taxon>
        <taxon>Pezizomycotina</taxon>
        <taxon>Eurotiomycetes</taxon>
        <taxon>Eurotiomycetidae</taxon>
        <taxon>Eurotiales</taxon>
        <taxon>Aspergillaceae</taxon>
        <taxon>Aspergillus</taxon>
        <taxon>Aspergillus subgen. Circumdati</taxon>
    </lineage>
</organism>
<dbReference type="Proteomes" id="UP000325433">
    <property type="component" value="Unassembled WGS sequence"/>
</dbReference>
<keyword evidence="3" id="KW-1185">Reference proteome</keyword>
<evidence type="ECO:0000256" key="1">
    <source>
        <dbReference type="SAM" id="MobiDB-lite"/>
    </source>
</evidence>
<dbReference type="AlphaFoldDB" id="A0A5N6W5H2"/>
<gene>
    <name evidence="2" type="ORF">BDV41DRAFT_574254</name>
</gene>
<feature type="compositionally biased region" description="Basic and acidic residues" evidence="1">
    <location>
        <begin position="39"/>
        <end position="61"/>
    </location>
</feature>
<reference evidence="3" key="1">
    <citation type="submission" date="2019-04" db="EMBL/GenBank/DDBJ databases">
        <title>Friends and foes A comparative genomics studyof 23 Aspergillus species from section Flavi.</title>
        <authorList>
            <consortium name="DOE Joint Genome Institute"/>
            <person name="Kjaerbolling I."/>
            <person name="Vesth T."/>
            <person name="Frisvad J.C."/>
            <person name="Nybo J.L."/>
            <person name="Theobald S."/>
            <person name="Kildgaard S."/>
            <person name="Isbrandt T."/>
            <person name="Kuo A."/>
            <person name="Sato A."/>
            <person name="Lyhne E.K."/>
            <person name="Kogle M.E."/>
            <person name="Wiebenga A."/>
            <person name="Kun R.S."/>
            <person name="Lubbers R.J."/>
            <person name="Makela M.R."/>
            <person name="Barry K."/>
            <person name="Chovatia M."/>
            <person name="Clum A."/>
            <person name="Daum C."/>
            <person name="Haridas S."/>
            <person name="He G."/>
            <person name="LaButti K."/>
            <person name="Lipzen A."/>
            <person name="Mondo S."/>
            <person name="Riley R."/>
            <person name="Salamov A."/>
            <person name="Simmons B.A."/>
            <person name="Magnuson J.K."/>
            <person name="Henrissat B."/>
            <person name="Mortensen U.H."/>
            <person name="Larsen T.O."/>
            <person name="Devries R.P."/>
            <person name="Grigoriev I.V."/>
            <person name="Machida M."/>
            <person name="Baker S.E."/>
            <person name="Andersen M.R."/>
        </authorList>
    </citation>
    <scope>NUCLEOTIDE SEQUENCE [LARGE SCALE GENOMIC DNA]</scope>
    <source>
        <strain evidence="3">CBS 130015</strain>
    </source>
</reference>
<name>A0A5N6W5H2_9EURO</name>
<sequence length="99" mass="11282">MGMTEVATAAARAPGSNLEDHESTNDGFEHDDFDDSEKEESWGKDESEDLKCKQDIEEHEYSTPGDTTRMAKIQLFLADDIMHQSRWMKTFVAECWSCS</sequence>
<feature type="compositionally biased region" description="Basic and acidic residues" evidence="1">
    <location>
        <begin position="18"/>
        <end position="30"/>
    </location>
</feature>
<evidence type="ECO:0000313" key="2">
    <source>
        <dbReference type="EMBL" id="KAE8315872.1"/>
    </source>
</evidence>
<proteinExistence type="predicted"/>
<protein>
    <submittedName>
        <fullName evidence="2">Uncharacterized protein</fullName>
    </submittedName>
</protein>
<dbReference type="EMBL" id="ML738309">
    <property type="protein sequence ID" value="KAE8315872.1"/>
    <property type="molecule type" value="Genomic_DNA"/>
</dbReference>
<accession>A0A5N6W5H2</accession>